<evidence type="ECO:0000313" key="2">
    <source>
        <dbReference type="EMBL" id="KAK7604435.1"/>
    </source>
</evidence>
<feature type="region of interest" description="Disordered" evidence="1">
    <location>
        <begin position="764"/>
        <end position="792"/>
    </location>
</feature>
<feature type="compositionally biased region" description="Low complexity" evidence="1">
    <location>
        <begin position="571"/>
        <end position="593"/>
    </location>
</feature>
<feature type="region of interest" description="Disordered" evidence="1">
    <location>
        <begin position="552"/>
        <end position="595"/>
    </location>
</feature>
<comment type="caution">
    <text evidence="2">The sequence shown here is derived from an EMBL/GenBank/DDBJ whole genome shotgun (WGS) entry which is preliminary data.</text>
</comment>
<gene>
    <name evidence="2" type="ORF">V9T40_005621</name>
</gene>
<feature type="region of interest" description="Disordered" evidence="1">
    <location>
        <begin position="341"/>
        <end position="371"/>
    </location>
</feature>
<reference evidence="2 3" key="1">
    <citation type="submission" date="2024-03" db="EMBL/GenBank/DDBJ databases">
        <title>Adaptation during the transition from Ophiocordyceps entomopathogen to insect associate is accompanied by gene loss and intensified selection.</title>
        <authorList>
            <person name="Ward C.M."/>
            <person name="Onetto C.A."/>
            <person name="Borneman A.R."/>
        </authorList>
    </citation>
    <scope>NUCLEOTIDE SEQUENCE [LARGE SCALE GENOMIC DNA]</scope>
    <source>
        <strain evidence="2">AWRI1</strain>
        <tissue evidence="2">Single Adult Female</tissue>
    </source>
</reference>
<evidence type="ECO:0000313" key="3">
    <source>
        <dbReference type="Proteomes" id="UP001367676"/>
    </source>
</evidence>
<organism evidence="2 3">
    <name type="scientific">Parthenolecanium corni</name>
    <dbReference type="NCBI Taxonomy" id="536013"/>
    <lineage>
        <taxon>Eukaryota</taxon>
        <taxon>Metazoa</taxon>
        <taxon>Ecdysozoa</taxon>
        <taxon>Arthropoda</taxon>
        <taxon>Hexapoda</taxon>
        <taxon>Insecta</taxon>
        <taxon>Pterygota</taxon>
        <taxon>Neoptera</taxon>
        <taxon>Paraneoptera</taxon>
        <taxon>Hemiptera</taxon>
        <taxon>Sternorrhyncha</taxon>
        <taxon>Coccoidea</taxon>
        <taxon>Coccidae</taxon>
        <taxon>Parthenolecanium</taxon>
    </lineage>
</organism>
<feature type="region of interest" description="Disordered" evidence="1">
    <location>
        <begin position="708"/>
        <end position="731"/>
    </location>
</feature>
<name>A0AAN9TX00_9HEMI</name>
<feature type="region of interest" description="Disordered" evidence="1">
    <location>
        <begin position="149"/>
        <end position="207"/>
    </location>
</feature>
<keyword evidence="3" id="KW-1185">Reference proteome</keyword>
<proteinExistence type="predicted"/>
<feature type="region of interest" description="Disordered" evidence="1">
    <location>
        <begin position="1179"/>
        <end position="1209"/>
    </location>
</feature>
<feature type="compositionally biased region" description="Polar residues" evidence="1">
    <location>
        <begin position="166"/>
        <end position="176"/>
    </location>
</feature>
<feature type="compositionally biased region" description="Basic and acidic residues" evidence="1">
    <location>
        <begin position="719"/>
        <end position="728"/>
    </location>
</feature>
<sequence length="1209" mass="130793">MKNKKQNLNVTAEAVDDSTVALGEKETQKPGILKSALKRGSKKYSRKKHRVQFNENLNKFFEADYVILVRDDEYDDDEDLEDVEYGQCECGNQFCYEGCYYTEDMEDGDYGPDYHHHPSSVDSPRFDFAAAFDPPFEFVDPVTLSPPDGYKDAGCGPDPTLAGATNKVSTSTMTRNDGTRNENRGKLRNESNASSSEKTKLSQQQHTLQQENINDAFGAKRDQRNQGYTGHHPNDVSTSGQVALFGEANAPGGVGVGIGGSQSRYIVETITMTTVTERRIVRESNDQMTMGDILPSDSAKYNSGGILKGGKLWSTSEVNSAVDCKTPANAEATNLLISSTSPMGGSSIDDSKRGIKFTNENPSLEDGCDKNETNEKGEFTLTFKLGNRVVPCNSLKPNSAVRQLFPDPRFADLPTATSHPGCEAECDDNLGKCEGKYLVTEESLRAFNEVNRRSVFATFGGKERYPYKDAHFTMNSDDEDIPQNDLIKKTIERNTLRRSLMRYPRGKNHQRTKKKAEPSLEERIKQLTCNIDDESATDENINRGISSMSECATMPPRSSPPGEESHTFPESAVSSSANYSSNFSTINTSTSSSKPEKLSAYKKFTDLFRNKSENQQAVTVEQPYSYYQPVYQAAQPDLGIDMKIHGATLIMAKKSAGPNESRKQFLSSLAPLTACVTGHVEPNYGNRETLKLKLAGDRNSIISTASTGTEYSVGDTDEASAKADEKAPQPDVVAGTPNADLGQDELAMFVQQDAGRIERIKKRYSSAASATANPSDDDEHDDYGFSRRPSVRSIKPRFGSTTEILQQMQAHLQPPLLTCPTKPGSHMTWPYYSTECADTAKSEATSPRNSLSTLKEESTATAEYTAKLVWEKSASTLPPRMAGVSQQPLKIDAAAPCGNVHMFRLTPSDSLAEMVMPYTKGDGCSDPRRLSSGSNIFQMKVSPVGSVVNTGAASCAATQVRLPIGVPDGAQFATAHPIQVGTTSVIRVGHGQQQTFRVPCPVGGPVQVHLLATHHHHYESPSPQIRCATSSQPVLHAHPVHPPIPYPASAIPLTHHHPPQQIVLAKGTQTSTISSTTSFYQLQTNAPAGTSYPTTAAATNVAATTAATCKAIGANSVGEPAKLIQLNYAVAHQSAVAPSAALNSSPTRHKLHNQLAERGIPEGAVSTTTADGQDSMKLMQQSSTAATEPGKTATAASSTTSSAPYSMKV</sequence>
<feature type="compositionally biased region" description="Low complexity" evidence="1">
    <location>
        <begin position="1192"/>
        <end position="1203"/>
    </location>
</feature>
<protein>
    <submittedName>
        <fullName evidence="2">Uncharacterized protein</fullName>
    </submittedName>
</protein>
<evidence type="ECO:0000256" key="1">
    <source>
        <dbReference type="SAM" id="MobiDB-lite"/>
    </source>
</evidence>
<feature type="compositionally biased region" description="Basic and acidic residues" evidence="1">
    <location>
        <begin position="177"/>
        <end position="189"/>
    </location>
</feature>
<accession>A0AAN9TX00</accession>
<feature type="compositionally biased region" description="Polar residues" evidence="1">
    <location>
        <begin position="190"/>
        <end position="207"/>
    </location>
</feature>
<dbReference type="Proteomes" id="UP001367676">
    <property type="component" value="Unassembled WGS sequence"/>
</dbReference>
<dbReference type="EMBL" id="JBBCAQ010000003">
    <property type="protein sequence ID" value="KAK7604435.1"/>
    <property type="molecule type" value="Genomic_DNA"/>
</dbReference>
<dbReference type="AlphaFoldDB" id="A0AAN9TX00"/>